<feature type="region of interest" description="Disordered" evidence="8">
    <location>
        <begin position="76"/>
        <end position="104"/>
    </location>
</feature>
<evidence type="ECO:0000313" key="10">
    <source>
        <dbReference type="EMBL" id="JAT11743.1"/>
    </source>
</evidence>
<organism evidence="10">
    <name type="scientific">Graphocephala atropunctata</name>
    <dbReference type="NCBI Taxonomy" id="36148"/>
    <lineage>
        <taxon>Eukaryota</taxon>
        <taxon>Metazoa</taxon>
        <taxon>Ecdysozoa</taxon>
        <taxon>Arthropoda</taxon>
        <taxon>Hexapoda</taxon>
        <taxon>Insecta</taxon>
        <taxon>Pterygota</taxon>
        <taxon>Neoptera</taxon>
        <taxon>Paraneoptera</taxon>
        <taxon>Hemiptera</taxon>
        <taxon>Auchenorrhyncha</taxon>
        <taxon>Membracoidea</taxon>
        <taxon>Cicadellidae</taxon>
        <taxon>Cicadellinae</taxon>
        <taxon>Cicadellini</taxon>
        <taxon>Graphocephala</taxon>
    </lineage>
</organism>
<dbReference type="SMART" id="SM00355">
    <property type="entry name" value="ZnF_C2H2"/>
    <property type="match status" value="7"/>
</dbReference>
<protein>
    <recommendedName>
        <fullName evidence="9">C2H2-type domain-containing protein</fullName>
    </recommendedName>
</protein>
<dbReference type="PROSITE" id="PS50157">
    <property type="entry name" value="ZINC_FINGER_C2H2_2"/>
    <property type="match status" value="4"/>
</dbReference>
<dbReference type="PANTHER" id="PTHR23234">
    <property type="entry name" value="ZNF44 PROTEIN"/>
    <property type="match status" value="1"/>
</dbReference>
<keyword evidence="2" id="KW-0479">Metal-binding</keyword>
<dbReference type="SUPFAM" id="SSF57667">
    <property type="entry name" value="beta-beta-alpha zinc fingers"/>
    <property type="match status" value="3"/>
</dbReference>
<dbReference type="InterPro" id="IPR050758">
    <property type="entry name" value="Znf_C2H2-type"/>
</dbReference>
<dbReference type="Gene3D" id="3.30.160.60">
    <property type="entry name" value="Classic Zinc Finger"/>
    <property type="match status" value="4"/>
</dbReference>
<dbReference type="FunFam" id="3.30.160.60:FF:000870">
    <property type="entry name" value="zinc finger protein 197 isoform X1"/>
    <property type="match status" value="1"/>
</dbReference>
<evidence type="ECO:0000313" key="11">
    <source>
        <dbReference type="EMBL" id="JAT30514.1"/>
    </source>
</evidence>
<dbReference type="EMBL" id="GEBQ01028234">
    <property type="protein sequence ID" value="JAT11743.1"/>
    <property type="molecule type" value="Transcribed_RNA"/>
</dbReference>
<dbReference type="EMBL" id="GEBQ01009463">
    <property type="protein sequence ID" value="JAT30514.1"/>
    <property type="molecule type" value="Transcribed_RNA"/>
</dbReference>
<feature type="domain" description="C2H2-type" evidence="9">
    <location>
        <begin position="178"/>
        <end position="205"/>
    </location>
</feature>
<dbReference type="Pfam" id="PF00096">
    <property type="entry name" value="zf-C2H2"/>
    <property type="match status" value="1"/>
</dbReference>
<proteinExistence type="predicted"/>
<dbReference type="AlphaFoldDB" id="A0A1B6KJW8"/>
<dbReference type="GO" id="GO:0005634">
    <property type="term" value="C:nucleus"/>
    <property type="evidence" value="ECO:0007669"/>
    <property type="project" value="UniProtKB-SubCell"/>
</dbReference>
<evidence type="ECO:0000256" key="7">
    <source>
        <dbReference type="PROSITE-ProRule" id="PRU00042"/>
    </source>
</evidence>
<evidence type="ECO:0000256" key="2">
    <source>
        <dbReference type="ARBA" id="ARBA00022723"/>
    </source>
</evidence>
<keyword evidence="5" id="KW-0862">Zinc</keyword>
<feature type="domain" description="C2H2-type" evidence="9">
    <location>
        <begin position="243"/>
        <end position="270"/>
    </location>
</feature>
<gene>
    <name evidence="10" type="ORF">g.5565</name>
    <name evidence="11" type="ORF">g.5566</name>
</gene>
<evidence type="ECO:0000256" key="6">
    <source>
        <dbReference type="ARBA" id="ARBA00023242"/>
    </source>
</evidence>
<feature type="domain" description="C2H2-type" evidence="9">
    <location>
        <begin position="271"/>
        <end position="298"/>
    </location>
</feature>
<keyword evidence="6" id="KW-0539">Nucleus</keyword>
<keyword evidence="4 7" id="KW-0863">Zinc-finger</keyword>
<sequence>MGEVYIKEEIVIDDAGVSECEDETNLIENKPFTLCFENDRGKNVLERYNLVNSPTSFEEVESSQSKRKLPNIKYQRKISKHRSRNKNAKNHPKEKKLAGNKRSSADNLEKSYSCRICSSEFKERKIFVCHLNQHFTVDHNIYFCGLCEYQCNFKSHINRHVTRTHCLDGSLFSDQRTFACSICSMRFFERKDLERHNYVHTRSGPLKCNMCPYSHITKYGLMRHMQCHTIDKITSRPIRRSRFECHHCGRIFYCKSELTKHVVWHLGIYRYTCDECGYKCYARADFLKHCTIHSEERPFVCNQCFKTFKRRAHLISHTRSKYICKNISETENKC</sequence>
<feature type="compositionally biased region" description="Basic residues" evidence="8">
    <location>
        <begin position="76"/>
        <end position="94"/>
    </location>
</feature>
<evidence type="ECO:0000256" key="8">
    <source>
        <dbReference type="SAM" id="MobiDB-lite"/>
    </source>
</evidence>
<dbReference type="PROSITE" id="PS00028">
    <property type="entry name" value="ZINC_FINGER_C2H2_1"/>
    <property type="match status" value="4"/>
</dbReference>
<dbReference type="GO" id="GO:0008270">
    <property type="term" value="F:zinc ion binding"/>
    <property type="evidence" value="ECO:0007669"/>
    <property type="project" value="UniProtKB-KW"/>
</dbReference>
<evidence type="ECO:0000256" key="1">
    <source>
        <dbReference type="ARBA" id="ARBA00004123"/>
    </source>
</evidence>
<evidence type="ECO:0000259" key="9">
    <source>
        <dbReference type="PROSITE" id="PS50157"/>
    </source>
</evidence>
<keyword evidence="3" id="KW-0677">Repeat</keyword>
<dbReference type="InterPro" id="IPR013087">
    <property type="entry name" value="Znf_C2H2_type"/>
</dbReference>
<comment type="subcellular location">
    <subcellularLocation>
        <location evidence="1">Nucleus</location>
    </subcellularLocation>
</comment>
<accession>A0A1B6KJW8</accession>
<evidence type="ECO:0000256" key="3">
    <source>
        <dbReference type="ARBA" id="ARBA00022737"/>
    </source>
</evidence>
<name>A0A1B6KJW8_9HEMI</name>
<feature type="domain" description="C2H2-type" evidence="9">
    <location>
        <begin position="299"/>
        <end position="319"/>
    </location>
</feature>
<evidence type="ECO:0000256" key="4">
    <source>
        <dbReference type="ARBA" id="ARBA00022771"/>
    </source>
</evidence>
<reference evidence="10" key="1">
    <citation type="submission" date="2015-11" db="EMBL/GenBank/DDBJ databases">
        <title>De novo transcriptome assembly of four potential Pierce s Disease insect vectors from Arizona vineyards.</title>
        <authorList>
            <person name="Tassone E.E."/>
        </authorList>
    </citation>
    <scope>NUCLEOTIDE SEQUENCE</scope>
</reference>
<dbReference type="InterPro" id="IPR036236">
    <property type="entry name" value="Znf_C2H2_sf"/>
</dbReference>
<dbReference type="PANTHER" id="PTHR23234:SF10">
    <property type="entry name" value="RIKEN CDNA 6720489N17 GENE-RELATED"/>
    <property type="match status" value="1"/>
</dbReference>
<evidence type="ECO:0000256" key="5">
    <source>
        <dbReference type="ARBA" id="ARBA00022833"/>
    </source>
</evidence>